<dbReference type="PROSITE" id="PS51450">
    <property type="entry name" value="LRR"/>
    <property type="match status" value="1"/>
</dbReference>
<keyword evidence="4" id="KW-0472">Membrane</keyword>
<evidence type="ECO:0000256" key="2">
    <source>
        <dbReference type="ARBA" id="ARBA00022729"/>
    </source>
</evidence>
<accession>A0A7I8W4E9</accession>
<dbReference type="PANTHER" id="PTHR24366">
    <property type="entry name" value="IG(IMMUNOGLOBULIN) AND LRR(LEUCINE RICH REPEAT) DOMAINS"/>
    <property type="match status" value="1"/>
</dbReference>
<dbReference type="InterPro" id="IPR000483">
    <property type="entry name" value="Cys-rich_flank_reg_C"/>
</dbReference>
<reference evidence="7 8" key="1">
    <citation type="submission" date="2020-08" db="EMBL/GenBank/DDBJ databases">
        <authorList>
            <person name="Hejnol A."/>
        </authorList>
    </citation>
    <scope>NUCLEOTIDE SEQUENCE [LARGE SCALE GENOMIC DNA]</scope>
</reference>
<dbReference type="Proteomes" id="UP000549394">
    <property type="component" value="Unassembled WGS sequence"/>
</dbReference>
<evidence type="ECO:0000256" key="1">
    <source>
        <dbReference type="ARBA" id="ARBA00022614"/>
    </source>
</evidence>
<feature type="transmembrane region" description="Helical" evidence="4">
    <location>
        <begin position="431"/>
        <end position="455"/>
    </location>
</feature>
<keyword evidence="4" id="KW-1133">Transmembrane helix</keyword>
<evidence type="ECO:0000259" key="6">
    <source>
        <dbReference type="SMART" id="SM00082"/>
    </source>
</evidence>
<proteinExistence type="predicted"/>
<feature type="chain" id="PRO_5029776372" description="LRRCT domain-containing protein" evidence="5">
    <location>
        <begin position="19"/>
        <end position="519"/>
    </location>
</feature>
<feature type="domain" description="LRRCT" evidence="6">
    <location>
        <begin position="362"/>
        <end position="411"/>
    </location>
</feature>
<dbReference type="Pfam" id="PF13855">
    <property type="entry name" value="LRR_8"/>
    <property type="match status" value="3"/>
</dbReference>
<dbReference type="InterPro" id="IPR003591">
    <property type="entry name" value="Leu-rich_rpt_typical-subtyp"/>
</dbReference>
<sequence>MFLHRITILLLISWTSVALNCPESLDDVRCSCENEKNLLKIYCRDWDKRIVFPVFDKEVRKSTFLLNLADNRITSVARENLSYFFKLTQLDISNNRISLLSTNLLSACIVLERLNLSGNLISERSLSQKVFLQNKNLKILDLSRNKLSGILSYNNFAGLDKLDTLILEHNDIRGFQANTFKDMVNLKHLRLNENRLDILDTYFQPLKSLVALELQFCSIKRIRPMAFNQSIELATLDLSKNRLEEVPIKSLKFLRHLTVLLLNKNNFTTIPSYSFTFLGRLQELRLSHMQHLKSVQDYAFDGLHSIIELHMSNNPKLSYISNKAFQEMATPKVLSLHSNNLTTIGNDALRWYGISVKELYMNPWNCNCSLRFLIHLLKRNKGKPDEKIICQTPANLKDKAVINLRDPEVCQSIDQSSLASSNNTTSDNSQVWIIAPICSIVAVVIIVIVIGIFIWKKRNKDKGYQRTQQAKEFDDFSDKSRSHYSITEDDDGFAWDDTTTGNWVPRTAETKNTGSLINA</sequence>
<evidence type="ECO:0000313" key="8">
    <source>
        <dbReference type="Proteomes" id="UP000549394"/>
    </source>
</evidence>
<keyword evidence="8" id="KW-1185">Reference proteome</keyword>
<dbReference type="EMBL" id="CAJFCJ010000019">
    <property type="protein sequence ID" value="CAD5122975.1"/>
    <property type="molecule type" value="Genomic_DNA"/>
</dbReference>
<dbReference type="InterPro" id="IPR032675">
    <property type="entry name" value="LRR_dom_sf"/>
</dbReference>
<dbReference type="OrthoDB" id="1055097at2759"/>
<dbReference type="SMART" id="SM00082">
    <property type="entry name" value="LRRCT"/>
    <property type="match status" value="1"/>
</dbReference>
<dbReference type="PANTHER" id="PTHR24366:SF96">
    <property type="entry name" value="LEUCINE RICH REPEAT CONTAINING 53"/>
    <property type="match status" value="1"/>
</dbReference>
<comment type="caution">
    <text evidence="7">The sequence shown here is derived from an EMBL/GenBank/DDBJ whole genome shotgun (WGS) entry which is preliminary data.</text>
</comment>
<keyword evidence="3" id="KW-0677">Repeat</keyword>
<organism evidence="7 8">
    <name type="scientific">Dimorphilus gyrociliatus</name>
    <dbReference type="NCBI Taxonomy" id="2664684"/>
    <lineage>
        <taxon>Eukaryota</taxon>
        <taxon>Metazoa</taxon>
        <taxon>Spiralia</taxon>
        <taxon>Lophotrochozoa</taxon>
        <taxon>Annelida</taxon>
        <taxon>Polychaeta</taxon>
        <taxon>Polychaeta incertae sedis</taxon>
        <taxon>Dinophilidae</taxon>
        <taxon>Dimorphilus</taxon>
    </lineage>
</organism>
<dbReference type="SUPFAM" id="SSF52058">
    <property type="entry name" value="L domain-like"/>
    <property type="match status" value="1"/>
</dbReference>
<protein>
    <recommendedName>
        <fullName evidence="6">LRRCT domain-containing protein</fullName>
    </recommendedName>
</protein>
<evidence type="ECO:0000256" key="4">
    <source>
        <dbReference type="SAM" id="Phobius"/>
    </source>
</evidence>
<name>A0A7I8W4E9_9ANNE</name>
<evidence type="ECO:0000256" key="3">
    <source>
        <dbReference type="ARBA" id="ARBA00022737"/>
    </source>
</evidence>
<dbReference type="SMART" id="SM00369">
    <property type="entry name" value="LRR_TYP"/>
    <property type="match status" value="10"/>
</dbReference>
<keyword evidence="4" id="KW-0812">Transmembrane</keyword>
<evidence type="ECO:0000256" key="5">
    <source>
        <dbReference type="SAM" id="SignalP"/>
    </source>
</evidence>
<gene>
    <name evidence="7" type="ORF">DGYR_LOCUS10711</name>
</gene>
<feature type="signal peptide" evidence="5">
    <location>
        <begin position="1"/>
        <end position="18"/>
    </location>
</feature>
<dbReference type="InterPro" id="IPR001611">
    <property type="entry name" value="Leu-rich_rpt"/>
</dbReference>
<keyword evidence="1" id="KW-0433">Leucine-rich repeat</keyword>
<dbReference type="Gene3D" id="3.80.10.10">
    <property type="entry name" value="Ribonuclease Inhibitor"/>
    <property type="match status" value="3"/>
</dbReference>
<evidence type="ECO:0000313" key="7">
    <source>
        <dbReference type="EMBL" id="CAD5122975.1"/>
    </source>
</evidence>
<keyword evidence="2 5" id="KW-0732">Signal</keyword>
<dbReference type="AlphaFoldDB" id="A0A7I8W4E9"/>
<dbReference type="Pfam" id="PF00560">
    <property type="entry name" value="LRR_1"/>
    <property type="match status" value="2"/>
</dbReference>